<dbReference type="PANTHER" id="PTHR48059:SF23">
    <property type="entry name" value="LEUCINE-RICH REPEAT-CONTAINING N-TERMINAL PLANT-TYPE DOMAIN-CONTAINING PROTEIN"/>
    <property type="match status" value="1"/>
</dbReference>
<protein>
    <recommendedName>
        <fullName evidence="7">Leucine-rich repeat-containing N-terminal plant-type domain-containing protein</fullName>
    </recommendedName>
</protein>
<evidence type="ECO:0000313" key="10">
    <source>
        <dbReference type="Proteomes" id="UP000006727"/>
    </source>
</evidence>
<dbReference type="InterPro" id="IPR001611">
    <property type="entry name" value="Leu-rich_rpt"/>
</dbReference>
<dbReference type="InterPro" id="IPR013210">
    <property type="entry name" value="LRR_N_plant-typ"/>
</dbReference>
<evidence type="ECO:0000313" key="9">
    <source>
        <dbReference type="EnsemblPlants" id="Pp3c24_2580V3.1"/>
    </source>
</evidence>
<gene>
    <name evidence="9" type="primary">LOC112276896</name>
    <name evidence="8" type="ORF">PHYPA_028542</name>
</gene>
<evidence type="ECO:0000256" key="1">
    <source>
        <dbReference type="ARBA" id="ARBA00004196"/>
    </source>
</evidence>
<dbReference type="EMBL" id="ABEU02000024">
    <property type="protein sequence ID" value="PNR27950.1"/>
    <property type="molecule type" value="Genomic_DNA"/>
</dbReference>
<dbReference type="Gramene" id="Pp3c24_2580V3.1">
    <property type="protein sequence ID" value="Pp3c24_2580V3.1"/>
    <property type="gene ID" value="Pp3c24_2580"/>
</dbReference>
<reference evidence="8 10" key="1">
    <citation type="journal article" date="2008" name="Science">
        <title>The Physcomitrella genome reveals evolutionary insights into the conquest of land by plants.</title>
        <authorList>
            <person name="Rensing S."/>
            <person name="Lang D."/>
            <person name="Zimmer A."/>
            <person name="Terry A."/>
            <person name="Salamov A."/>
            <person name="Shapiro H."/>
            <person name="Nishiyama T."/>
            <person name="Perroud P.-F."/>
            <person name="Lindquist E."/>
            <person name="Kamisugi Y."/>
            <person name="Tanahashi T."/>
            <person name="Sakakibara K."/>
            <person name="Fujita T."/>
            <person name="Oishi K."/>
            <person name="Shin-I T."/>
            <person name="Kuroki Y."/>
            <person name="Toyoda A."/>
            <person name="Suzuki Y."/>
            <person name="Hashimoto A."/>
            <person name="Yamaguchi K."/>
            <person name="Sugano A."/>
            <person name="Kohara Y."/>
            <person name="Fujiyama A."/>
            <person name="Anterola A."/>
            <person name="Aoki S."/>
            <person name="Ashton N."/>
            <person name="Barbazuk W.B."/>
            <person name="Barker E."/>
            <person name="Bennetzen J."/>
            <person name="Bezanilla M."/>
            <person name="Blankenship R."/>
            <person name="Cho S.H."/>
            <person name="Dutcher S."/>
            <person name="Estelle M."/>
            <person name="Fawcett J.A."/>
            <person name="Gundlach H."/>
            <person name="Hanada K."/>
            <person name="Heyl A."/>
            <person name="Hicks K.A."/>
            <person name="Hugh J."/>
            <person name="Lohr M."/>
            <person name="Mayer K."/>
            <person name="Melkozernov A."/>
            <person name="Murata T."/>
            <person name="Nelson D."/>
            <person name="Pils B."/>
            <person name="Prigge M."/>
            <person name="Reiss B."/>
            <person name="Renner T."/>
            <person name="Rombauts S."/>
            <person name="Rushton P."/>
            <person name="Sanderfoot A."/>
            <person name="Schween G."/>
            <person name="Shiu S.-H."/>
            <person name="Stueber K."/>
            <person name="Theodoulou F.L."/>
            <person name="Tu H."/>
            <person name="Van de Peer Y."/>
            <person name="Verrier P.J."/>
            <person name="Waters E."/>
            <person name="Wood A."/>
            <person name="Yang L."/>
            <person name="Cove D."/>
            <person name="Cuming A."/>
            <person name="Hasebe M."/>
            <person name="Lucas S."/>
            <person name="Mishler D.B."/>
            <person name="Reski R."/>
            <person name="Grigoriev I."/>
            <person name="Quatrano R.S."/>
            <person name="Boore J.L."/>
        </authorList>
    </citation>
    <scope>NUCLEOTIDE SEQUENCE [LARGE SCALE GENOMIC DNA]</scope>
    <source>
        <strain evidence="9 10">cv. Gransden 2004</strain>
    </source>
</reference>
<keyword evidence="2" id="KW-0433">Leucine-rich repeat</keyword>
<keyword evidence="3" id="KW-0677">Repeat</keyword>
<feature type="region of interest" description="Disordered" evidence="5">
    <location>
        <begin position="212"/>
        <end position="234"/>
    </location>
</feature>
<dbReference type="OrthoDB" id="676979at2759"/>
<evidence type="ECO:0000256" key="5">
    <source>
        <dbReference type="SAM" id="MobiDB-lite"/>
    </source>
</evidence>
<comment type="subcellular location">
    <subcellularLocation>
        <location evidence="1">Cell envelope</location>
    </subcellularLocation>
</comment>
<evidence type="ECO:0000259" key="7">
    <source>
        <dbReference type="Pfam" id="PF08263"/>
    </source>
</evidence>
<evidence type="ECO:0000256" key="3">
    <source>
        <dbReference type="ARBA" id="ARBA00022737"/>
    </source>
</evidence>
<accession>A0A2K1IF97</accession>
<dbReference type="EnsemblPlants" id="Pp3c24_2580V3.3">
    <property type="protein sequence ID" value="Pp3c24_2580V3.3"/>
    <property type="gene ID" value="Pp3c24_2580"/>
</dbReference>
<evidence type="ECO:0000256" key="4">
    <source>
        <dbReference type="ARBA" id="ARBA00038043"/>
    </source>
</evidence>
<dbReference type="PaxDb" id="3218-PP1S18_211V6.1"/>
<dbReference type="EnsemblPlants" id="Pp3c24_2580V3.2">
    <property type="protein sequence ID" value="Pp3c24_2580V3.2"/>
    <property type="gene ID" value="Pp3c24_2580"/>
</dbReference>
<evidence type="ECO:0000256" key="6">
    <source>
        <dbReference type="SAM" id="SignalP"/>
    </source>
</evidence>
<dbReference type="RefSeq" id="XP_024364468.1">
    <property type="nucleotide sequence ID" value="XM_024508700.2"/>
</dbReference>
<comment type="similarity">
    <text evidence="4">Belongs to the polygalacturonase-inhibiting protein family.</text>
</comment>
<sequence length="234" mass="25211">MAMAVARVQSLFVTTILFLGHCIAAAPICDARDRNALLTWKQELADPYGTLSDWDTNPDCCTWLQTRQYRMTTCDSAGRITSLIMGKGLEYKPGPVYQKANGGVYGAPIGNLTQLKKLDLRTIYSGGATLSSTWVKLTKLSNLTLDVLVAGPLPVALLKAWPLQYLDLTNNDLNGTLPVELCKSTLTILKLSGNVFTGPIPRCLSRFPASSFNDSSTGPSGNEGLCNPPLPPCS</sequence>
<name>A0A2K1IF97_PHYPA</name>
<proteinExistence type="inferred from homology"/>
<dbReference type="PANTHER" id="PTHR48059">
    <property type="entry name" value="POLYGALACTURONASE INHIBITOR 1"/>
    <property type="match status" value="1"/>
</dbReference>
<dbReference type="GeneID" id="112276896"/>
<evidence type="ECO:0000256" key="2">
    <source>
        <dbReference type="ARBA" id="ARBA00022614"/>
    </source>
</evidence>
<dbReference type="EnsemblPlants" id="Pp3c24_2580V3.1">
    <property type="protein sequence ID" value="Pp3c24_2580V3.1"/>
    <property type="gene ID" value="Pp3c24_2580"/>
</dbReference>
<reference evidence="9" key="3">
    <citation type="submission" date="2020-12" db="UniProtKB">
        <authorList>
            <consortium name="EnsemblPlants"/>
        </authorList>
    </citation>
    <scope>IDENTIFICATION</scope>
</reference>
<keyword evidence="10" id="KW-1185">Reference proteome</keyword>
<feature type="chain" id="PRO_5044576225" description="Leucine-rich repeat-containing N-terminal plant-type domain-containing protein" evidence="6">
    <location>
        <begin position="26"/>
        <end position="234"/>
    </location>
</feature>
<feature type="domain" description="Leucine-rich repeat-containing N-terminal plant-type" evidence="7">
    <location>
        <begin position="31"/>
        <end position="63"/>
    </location>
</feature>
<reference evidence="8 10" key="2">
    <citation type="journal article" date="2018" name="Plant J.">
        <title>The Physcomitrella patens chromosome-scale assembly reveals moss genome structure and evolution.</title>
        <authorList>
            <person name="Lang D."/>
            <person name="Ullrich K.K."/>
            <person name="Murat F."/>
            <person name="Fuchs J."/>
            <person name="Jenkins J."/>
            <person name="Haas F.B."/>
            <person name="Piednoel M."/>
            <person name="Gundlach H."/>
            <person name="Van Bel M."/>
            <person name="Meyberg R."/>
            <person name="Vives C."/>
            <person name="Morata J."/>
            <person name="Symeonidi A."/>
            <person name="Hiss M."/>
            <person name="Muchero W."/>
            <person name="Kamisugi Y."/>
            <person name="Saleh O."/>
            <person name="Blanc G."/>
            <person name="Decker E.L."/>
            <person name="van Gessel N."/>
            <person name="Grimwood J."/>
            <person name="Hayes R.D."/>
            <person name="Graham S.W."/>
            <person name="Gunter L.E."/>
            <person name="McDaniel S.F."/>
            <person name="Hoernstein S.N.W."/>
            <person name="Larsson A."/>
            <person name="Li F.W."/>
            <person name="Perroud P.F."/>
            <person name="Phillips J."/>
            <person name="Ranjan P."/>
            <person name="Rokshar D.S."/>
            <person name="Rothfels C.J."/>
            <person name="Schneider L."/>
            <person name="Shu S."/>
            <person name="Stevenson D.W."/>
            <person name="Thummler F."/>
            <person name="Tillich M."/>
            <person name="Villarreal Aguilar J.C."/>
            <person name="Widiez T."/>
            <person name="Wong G.K."/>
            <person name="Wymore A."/>
            <person name="Zhang Y."/>
            <person name="Zimmer A.D."/>
            <person name="Quatrano R.S."/>
            <person name="Mayer K.F.X."/>
            <person name="Goodstein D."/>
            <person name="Casacuberta J.M."/>
            <person name="Vandepoele K."/>
            <person name="Reski R."/>
            <person name="Cuming A.C."/>
            <person name="Tuskan G.A."/>
            <person name="Maumus F."/>
            <person name="Salse J."/>
            <person name="Schmutz J."/>
            <person name="Rensing S.A."/>
        </authorList>
    </citation>
    <scope>NUCLEOTIDE SEQUENCE [LARGE SCALE GENOMIC DNA]</scope>
    <source>
        <strain evidence="9 10">cv. Gransden 2004</strain>
    </source>
</reference>
<dbReference type="Pfam" id="PF00560">
    <property type="entry name" value="LRR_1"/>
    <property type="match status" value="2"/>
</dbReference>
<dbReference type="Gramene" id="Pp3c24_2580V3.2">
    <property type="protein sequence ID" value="Pp3c24_2580V3.2"/>
    <property type="gene ID" value="Pp3c24_2580"/>
</dbReference>
<dbReference type="AlphaFoldDB" id="A0A2K1IF97"/>
<dbReference type="Gene3D" id="3.80.10.10">
    <property type="entry name" value="Ribonuclease Inhibitor"/>
    <property type="match status" value="1"/>
</dbReference>
<dbReference type="RefSeq" id="XP_073387194.1">
    <property type="nucleotide sequence ID" value="XM_073531093.1"/>
</dbReference>
<dbReference type="InterPro" id="IPR051848">
    <property type="entry name" value="PGIP"/>
</dbReference>
<keyword evidence="6" id="KW-0732">Signal</keyword>
<dbReference type="SUPFAM" id="SSF52058">
    <property type="entry name" value="L domain-like"/>
    <property type="match status" value="1"/>
</dbReference>
<dbReference type="Proteomes" id="UP000006727">
    <property type="component" value="Chromosome 24"/>
</dbReference>
<dbReference type="InterPro" id="IPR032675">
    <property type="entry name" value="LRR_dom_sf"/>
</dbReference>
<evidence type="ECO:0000313" key="8">
    <source>
        <dbReference type="EMBL" id="PNR27950.1"/>
    </source>
</evidence>
<organism evidence="8">
    <name type="scientific">Physcomitrium patens</name>
    <name type="common">Spreading-leaved earth moss</name>
    <name type="synonym">Physcomitrella patens</name>
    <dbReference type="NCBI Taxonomy" id="3218"/>
    <lineage>
        <taxon>Eukaryota</taxon>
        <taxon>Viridiplantae</taxon>
        <taxon>Streptophyta</taxon>
        <taxon>Embryophyta</taxon>
        <taxon>Bryophyta</taxon>
        <taxon>Bryophytina</taxon>
        <taxon>Bryopsida</taxon>
        <taxon>Funariidae</taxon>
        <taxon>Funariales</taxon>
        <taxon>Funariaceae</taxon>
        <taxon>Physcomitrium</taxon>
    </lineage>
</organism>
<dbReference type="Gramene" id="Pp3c24_2580V3.3">
    <property type="protein sequence ID" value="Pp3c24_2580V3.3"/>
    <property type="gene ID" value="Pp3c24_2580"/>
</dbReference>
<feature type="signal peptide" evidence="6">
    <location>
        <begin position="1"/>
        <end position="25"/>
    </location>
</feature>
<dbReference type="Pfam" id="PF08263">
    <property type="entry name" value="LRRNT_2"/>
    <property type="match status" value="1"/>
</dbReference>